<dbReference type="EMBL" id="QZWG01000006">
    <property type="protein sequence ID" value="RZC05847.1"/>
    <property type="molecule type" value="Genomic_DNA"/>
</dbReference>
<name>A0A445K510_GLYSO</name>
<evidence type="ECO:0000313" key="2">
    <source>
        <dbReference type="Proteomes" id="UP000289340"/>
    </source>
</evidence>
<protein>
    <submittedName>
        <fullName evidence="1">Uncharacterized protein</fullName>
    </submittedName>
</protein>
<organism evidence="1 2">
    <name type="scientific">Glycine soja</name>
    <name type="common">Wild soybean</name>
    <dbReference type="NCBI Taxonomy" id="3848"/>
    <lineage>
        <taxon>Eukaryota</taxon>
        <taxon>Viridiplantae</taxon>
        <taxon>Streptophyta</taxon>
        <taxon>Embryophyta</taxon>
        <taxon>Tracheophyta</taxon>
        <taxon>Spermatophyta</taxon>
        <taxon>Magnoliopsida</taxon>
        <taxon>eudicotyledons</taxon>
        <taxon>Gunneridae</taxon>
        <taxon>Pentapetalae</taxon>
        <taxon>rosids</taxon>
        <taxon>fabids</taxon>
        <taxon>Fabales</taxon>
        <taxon>Fabaceae</taxon>
        <taxon>Papilionoideae</taxon>
        <taxon>50 kb inversion clade</taxon>
        <taxon>NPAAA clade</taxon>
        <taxon>indigoferoid/millettioid clade</taxon>
        <taxon>Phaseoleae</taxon>
        <taxon>Glycine</taxon>
        <taxon>Glycine subgen. Soja</taxon>
    </lineage>
</organism>
<dbReference type="Gramene" id="XM_028378375.1">
    <property type="protein sequence ID" value="XP_028234176.1"/>
    <property type="gene ID" value="LOC114413992"/>
</dbReference>
<proteinExistence type="predicted"/>
<sequence>MGQPRTHSQGNIPFSWERKPGVPKVTTAESFRREHKFVHKLQPPPYTSNFQRNSVDVFQIPLPPCAFQPPNYETFSKMQDGDPFFAAYKKCTKSTKSVDRNSKLQINTSMETTQTRLRNSISMSFISCKRSCAVRDNNLVRVSRLPQNVDEESDYCIII</sequence>
<dbReference type="AlphaFoldDB" id="A0A445K510"/>
<gene>
    <name evidence="1" type="ORF">D0Y65_013760</name>
</gene>
<accession>A0A445K510</accession>
<evidence type="ECO:0000313" key="1">
    <source>
        <dbReference type="EMBL" id="RZC05847.1"/>
    </source>
</evidence>
<dbReference type="Proteomes" id="UP000289340">
    <property type="component" value="Chromosome 6"/>
</dbReference>
<comment type="caution">
    <text evidence="1">The sequence shown here is derived from an EMBL/GenBank/DDBJ whole genome shotgun (WGS) entry which is preliminary data.</text>
</comment>
<keyword evidence="2" id="KW-1185">Reference proteome</keyword>
<dbReference type="PANTHER" id="PTHR33696:SF3">
    <property type="entry name" value="FLZ-TYPE DOMAIN-CONTAINING PROTEIN"/>
    <property type="match status" value="1"/>
</dbReference>
<dbReference type="PANTHER" id="PTHR33696">
    <property type="entry name" value="T22J18.15-RELATED"/>
    <property type="match status" value="1"/>
</dbReference>
<reference evidence="1 2" key="1">
    <citation type="submission" date="2018-09" db="EMBL/GenBank/DDBJ databases">
        <title>A high-quality reference genome of wild soybean provides a powerful tool to mine soybean genomes.</title>
        <authorList>
            <person name="Xie M."/>
            <person name="Chung C.Y.L."/>
            <person name="Li M.-W."/>
            <person name="Wong F.-L."/>
            <person name="Chan T.-F."/>
            <person name="Lam H.-M."/>
        </authorList>
    </citation>
    <scope>NUCLEOTIDE SEQUENCE [LARGE SCALE GENOMIC DNA]</scope>
    <source>
        <strain evidence="2">cv. W05</strain>
        <tissue evidence="1">Hypocotyl of etiolated seedlings</tissue>
    </source>
</reference>